<protein>
    <recommendedName>
        <fullName evidence="3">NACHT-NTPase and P-loop NTPases N-terminal domain-containing protein</fullName>
    </recommendedName>
</protein>
<dbReference type="AlphaFoldDB" id="A0A2K0U2U6"/>
<organism evidence="1 2">
    <name type="scientific">Trichoderma harzianum</name>
    <name type="common">Hypocrea lixii</name>
    <dbReference type="NCBI Taxonomy" id="5544"/>
    <lineage>
        <taxon>Eukaryota</taxon>
        <taxon>Fungi</taxon>
        <taxon>Dikarya</taxon>
        <taxon>Ascomycota</taxon>
        <taxon>Pezizomycotina</taxon>
        <taxon>Sordariomycetes</taxon>
        <taxon>Hypocreomycetidae</taxon>
        <taxon>Hypocreales</taxon>
        <taxon>Hypocreaceae</taxon>
        <taxon>Trichoderma</taxon>
    </lineage>
</organism>
<comment type="caution">
    <text evidence="1">The sequence shown here is derived from an EMBL/GenBank/DDBJ whole genome shotgun (WGS) entry which is preliminary data.</text>
</comment>
<dbReference type="OrthoDB" id="5243589at2759"/>
<accession>A0A2K0U2U6</accession>
<dbReference type="Proteomes" id="UP000236290">
    <property type="component" value="Unassembled WGS sequence"/>
</dbReference>
<evidence type="ECO:0000313" key="1">
    <source>
        <dbReference type="EMBL" id="PNP52101.1"/>
    </source>
</evidence>
<proteinExistence type="predicted"/>
<reference evidence="1 2" key="1">
    <citation type="submission" date="2017-02" db="EMBL/GenBank/DDBJ databases">
        <title>Genomes of Trichoderma spp. with biocontrol activity.</title>
        <authorList>
            <person name="Gardiner D."/>
            <person name="Kazan K."/>
            <person name="Vos C."/>
            <person name="Harvey P."/>
        </authorList>
    </citation>
    <scope>NUCLEOTIDE SEQUENCE [LARGE SCALE GENOMIC DNA]</scope>
    <source>
        <strain evidence="1 2">Tr1</strain>
    </source>
</reference>
<name>A0A2K0U2U6_TRIHA</name>
<gene>
    <name evidence="1" type="ORF">THARTR1_07310</name>
</gene>
<evidence type="ECO:0008006" key="3">
    <source>
        <dbReference type="Google" id="ProtNLM"/>
    </source>
</evidence>
<evidence type="ECO:0000313" key="2">
    <source>
        <dbReference type="Proteomes" id="UP000236290"/>
    </source>
</evidence>
<dbReference type="EMBL" id="MTYI01000111">
    <property type="protein sequence ID" value="PNP52101.1"/>
    <property type="molecule type" value="Genomic_DNA"/>
</dbReference>
<sequence length="76" mass="8538">METIVDLILTPFRDIVDKGRTAIQNAGDTQPMLKASQALLKEGERALKKIEPLCKKHFDDYGPAFLEAVKDNGEFF</sequence>